<accession>A0A8K0K4I7</accession>
<organism evidence="2 3">
    <name type="scientific">Ladona fulva</name>
    <name type="common">Scarce chaser dragonfly</name>
    <name type="synonym">Libellula fulva</name>
    <dbReference type="NCBI Taxonomy" id="123851"/>
    <lineage>
        <taxon>Eukaryota</taxon>
        <taxon>Metazoa</taxon>
        <taxon>Ecdysozoa</taxon>
        <taxon>Arthropoda</taxon>
        <taxon>Hexapoda</taxon>
        <taxon>Insecta</taxon>
        <taxon>Pterygota</taxon>
        <taxon>Palaeoptera</taxon>
        <taxon>Odonata</taxon>
        <taxon>Epiprocta</taxon>
        <taxon>Anisoptera</taxon>
        <taxon>Libelluloidea</taxon>
        <taxon>Libellulidae</taxon>
        <taxon>Ladona</taxon>
    </lineage>
</organism>
<feature type="region of interest" description="Disordered" evidence="1">
    <location>
        <begin position="202"/>
        <end position="226"/>
    </location>
</feature>
<evidence type="ECO:0000313" key="2">
    <source>
        <dbReference type="EMBL" id="KAG8227414.1"/>
    </source>
</evidence>
<dbReference type="PANTHER" id="PTHR47765">
    <property type="entry name" value="3'-5' EXONUCLEASE DOMAIN-CONTAINING PROTEIN"/>
    <property type="match status" value="1"/>
</dbReference>
<gene>
    <name evidence="2" type="ORF">J437_LFUL000423</name>
</gene>
<reference evidence="2" key="2">
    <citation type="submission" date="2017-10" db="EMBL/GenBank/DDBJ databases">
        <title>Ladona fulva Genome sequencing and assembly.</title>
        <authorList>
            <person name="Murali S."/>
            <person name="Richards S."/>
            <person name="Bandaranaike D."/>
            <person name="Bellair M."/>
            <person name="Blankenburg K."/>
            <person name="Chao H."/>
            <person name="Dinh H."/>
            <person name="Doddapaneni H."/>
            <person name="Dugan-Rocha S."/>
            <person name="Elkadiri S."/>
            <person name="Gnanaolivu R."/>
            <person name="Hernandez B."/>
            <person name="Skinner E."/>
            <person name="Javaid M."/>
            <person name="Lee S."/>
            <person name="Li M."/>
            <person name="Ming W."/>
            <person name="Munidasa M."/>
            <person name="Muniz J."/>
            <person name="Nguyen L."/>
            <person name="Hughes D."/>
            <person name="Osuji N."/>
            <person name="Pu L.-L."/>
            <person name="Puazo M."/>
            <person name="Qu C."/>
            <person name="Quiroz J."/>
            <person name="Raj R."/>
            <person name="Weissenberger G."/>
            <person name="Xin Y."/>
            <person name="Zou X."/>
            <person name="Han Y."/>
            <person name="Worley K."/>
            <person name="Muzny D."/>
            <person name="Gibbs R."/>
        </authorList>
    </citation>
    <scope>NUCLEOTIDE SEQUENCE</scope>
    <source>
        <strain evidence="2">Sampled in the wild</strain>
    </source>
</reference>
<comment type="caution">
    <text evidence="2">The sequence shown here is derived from an EMBL/GenBank/DDBJ whole genome shotgun (WGS) entry which is preliminary data.</text>
</comment>
<dbReference type="Proteomes" id="UP000792457">
    <property type="component" value="Unassembled WGS sequence"/>
</dbReference>
<evidence type="ECO:0000313" key="3">
    <source>
        <dbReference type="Proteomes" id="UP000792457"/>
    </source>
</evidence>
<protein>
    <submittedName>
        <fullName evidence="2">Uncharacterized protein</fullName>
    </submittedName>
</protein>
<dbReference type="OrthoDB" id="18193at2759"/>
<dbReference type="InterPro" id="IPR052408">
    <property type="entry name" value="Exonuclease_MUT-7-like"/>
</dbReference>
<proteinExistence type="predicted"/>
<reference evidence="2" key="1">
    <citation type="submission" date="2013-04" db="EMBL/GenBank/DDBJ databases">
        <authorList>
            <person name="Qu J."/>
            <person name="Murali S.C."/>
            <person name="Bandaranaike D."/>
            <person name="Bellair M."/>
            <person name="Blankenburg K."/>
            <person name="Chao H."/>
            <person name="Dinh H."/>
            <person name="Doddapaneni H."/>
            <person name="Downs B."/>
            <person name="Dugan-Rocha S."/>
            <person name="Elkadiri S."/>
            <person name="Gnanaolivu R.D."/>
            <person name="Hernandez B."/>
            <person name="Javaid M."/>
            <person name="Jayaseelan J.C."/>
            <person name="Lee S."/>
            <person name="Li M."/>
            <person name="Ming W."/>
            <person name="Munidasa M."/>
            <person name="Muniz J."/>
            <person name="Nguyen L."/>
            <person name="Ongeri F."/>
            <person name="Osuji N."/>
            <person name="Pu L.-L."/>
            <person name="Puazo M."/>
            <person name="Qu C."/>
            <person name="Quiroz J."/>
            <person name="Raj R."/>
            <person name="Weissenberger G."/>
            <person name="Xin Y."/>
            <person name="Zou X."/>
            <person name="Han Y."/>
            <person name="Richards S."/>
            <person name="Worley K."/>
            <person name="Muzny D."/>
            <person name="Gibbs R."/>
        </authorList>
    </citation>
    <scope>NUCLEOTIDE SEQUENCE</scope>
    <source>
        <strain evidence="2">Sampled in the wild</strain>
    </source>
</reference>
<dbReference type="EMBL" id="KZ308322">
    <property type="protein sequence ID" value="KAG8227414.1"/>
    <property type="molecule type" value="Genomic_DNA"/>
</dbReference>
<keyword evidence="3" id="KW-1185">Reference proteome</keyword>
<feature type="compositionally biased region" description="Acidic residues" evidence="1">
    <location>
        <begin position="203"/>
        <end position="215"/>
    </location>
</feature>
<sequence length="242" mass="28781">MMKSFRKMKACQAATVLELHESFLIKDFVVPLLLQDKLSVVEDFLEDSSFHQNSIVMFLDDLLEEKNIPEEMERISEELKVEDAKLHRFNQKYINKLIGRYLKDFKLSPELCPNYVALQKRKALHFVIWKKYIDKTLEGESWSEMMLEVVKDCPKLQYEMVESLTGHLDDDEAYRWCNYFQLDKEKLPARLKYMIETANLPNDGEEENWDDEEEIESWKNSPAVDMSNFPEVPIKMPKWKKP</sequence>
<dbReference type="PANTHER" id="PTHR47765:SF2">
    <property type="entry name" value="EXONUCLEASE MUT-7 HOMOLOG"/>
    <property type="match status" value="1"/>
</dbReference>
<name>A0A8K0K4I7_LADFU</name>
<dbReference type="AlphaFoldDB" id="A0A8K0K4I7"/>
<evidence type="ECO:0000256" key="1">
    <source>
        <dbReference type="SAM" id="MobiDB-lite"/>
    </source>
</evidence>